<dbReference type="Gene3D" id="2.20.25.10">
    <property type="match status" value="1"/>
</dbReference>
<dbReference type="Proteomes" id="UP001501170">
    <property type="component" value="Unassembled WGS sequence"/>
</dbReference>
<accession>A0ABN3HNM6</accession>
<dbReference type="SUPFAM" id="SSF158997">
    <property type="entry name" value="Trm112p-like"/>
    <property type="match status" value="1"/>
</dbReference>
<reference evidence="1 2" key="1">
    <citation type="journal article" date="2019" name="Int. J. Syst. Evol. Microbiol.">
        <title>The Global Catalogue of Microorganisms (GCM) 10K type strain sequencing project: providing services to taxonomists for standard genome sequencing and annotation.</title>
        <authorList>
            <consortium name="The Broad Institute Genomics Platform"/>
            <consortium name="The Broad Institute Genome Sequencing Center for Infectious Disease"/>
            <person name="Wu L."/>
            <person name="Ma J."/>
        </authorList>
    </citation>
    <scope>NUCLEOTIDE SEQUENCE [LARGE SCALE GENOMIC DNA]</scope>
    <source>
        <strain evidence="1 2">JCM 16227</strain>
    </source>
</reference>
<proteinExistence type="predicted"/>
<evidence type="ECO:0000313" key="1">
    <source>
        <dbReference type="EMBL" id="GAA2384633.1"/>
    </source>
</evidence>
<comment type="caution">
    <text evidence="1">The sequence shown here is derived from an EMBL/GenBank/DDBJ whole genome shotgun (WGS) entry which is preliminary data.</text>
</comment>
<name>A0ABN3HNM6_9ACTN</name>
<sequence length="84" mass="9296">MSGAIDETKWELMATRAEGIDPVVRDRLVCPQDLGELIDAGDELYNPRLRVAYAIDAHGIPDMLIDDARAVSDEEHARFTGKEA</sequence>
<evidence type="ECO:0000313" key="2">
    <source>
        <dbReference type="Proteomes" id="UP001501170"/>
    </source>
</evidence>
<keyword evidence="2" id="KW-1185">Reference proteome</keyword>
<gene>
    <name evidence="1" type="ORF">GCM10009855_26080</name>
</gene>
<organism evidence="1 2">
    <name type="scientific">Gordonia cholesterolivorans</name>
    <dbReference type="NCBI Taxonomy" id="559625"/>
    <lineage>
        <taxon>Bacteria</taxon>
        <taxon>Bacillati</taxon>
        <taxon>Actinomycetota</taxon>
        <taxon>Actinomycetes</taxon>
        <taxon>Mycobacteriales</taxon>
        <taxon>Gordoniaceae</taxon>
        <taxon>Gordonia</taxon>
    </lineage>
</organism>
<protein>
    <submittedName>
        <fullName evidence="1">Uncharacterized protein</fullName>
    </submittedName>
</protein>
<dbReference type="EMBL" id="BAAARB010000014">
    <property type="protein sequence ID" value="GAA2384633.1"/>
    <property type="molecule type" value="Genomic_DNA"/>
</dbReference>